<protein>
    <submittedName>
        <fullName evidence="3">Rhodanese-like domain-containing protein</fullName>
    </submittedName>
</protein>
<comment type="caution">
    <text evidence="3">The sequence shown here is derived from an EMBL/GenBank/DDBJ whole genome shotgun (WGS) entry which is preliminary data.</text>
</comment>
<dbReference type="PROSITE" id="PS50206">
    <property type="entry name" value="RHODANESE_3"/>
    <property type="match status" value="1"/>
</dbReference>
<proteinExistence type="predicted"/>
<dbReference type="EMBL" id="JBHTAJ010000107">
    <property type="protein sequence ID" value="MFC7184555.1"/>
    <property type="molecule type" value="Genomic_DNA"/>
</dbReference>
<accession>A0ABW2G9C6</accession>
<dbReference type="CDD" id="cd00158">
    <property type="entry name" value="RHOD"/>
    <property type="match status" value="1"/>
</dbReference>
<dbReference type="Pfam" id="PF00581">
    <property type="entry name" value="Rhodanese"/>
    <property type="match status" value="1"/>
</dbReference>
<evidence type="ECO:0000256" key="1">
    <source>
        <dbReference type="SAM" id="Phobius"/>
    </source>
</evidence>
<evidence type="ECO:0000313" key="4">
    <source>
        <dbReference type="Proteomes" id="UP001596435"/>
    </source>
</evidence>
<dbReference type="PANTHER" id="PTHR45431">
    <property type="entry name" value="RHODANESE-LIKE DOMAIN-CONTAINING PROTEIN 15, CHLOROPLASTIC"/>
    <property type="match status" value="1"/>
</dbReference>
<keyword evidence="4" id="KW-1185">Reference proteome</keyword>
<feature type="transmembrane region" description="Helical" evidence="1">
    <location>
        <begin position="147"/>
        <end position="170"/>
    </location>
</feature>
<keyword evidence="1" id="KW-0812">Transmembrane</keyword>
<keyword evidence="1" id="KW-1133">Transmembrane helix</keyword>
<dbReference type="PANTHER" id="PTHR45431:SF3">
    <property type="entry name" value="RHODANESE-LIKE DOMAIN-CONTAINING PROTEIN 15, CHLOROPLASTIC"/>
    <property type="match status" value="1"/>
</dbReference>
<dbReference type="InterPro" id="IPR036873">
    <property type="entry name" value="Rhodanese-like_dom_sf"/>
</dbReference>
<organism evidence="3 4">
    <name type="scientific">Kitasatospora paranensis</name>
    <dbReference type="NCBI Taxonomy" id="258053"/>
    <lineage>
        <taxon>Bacteria</taxon>
        <taxon>Bacillati</taxon>
        <taxon>Actinomycetota</taxon>
        <taxon>Actinomycetes</taxon>
        <taxon>Kitasatosporales</taxon>
        <taxon>Streptomycetaceae</taxon>
        <taxon>Kitasatospora</taxon>
    </lineage>
</organism>
<evidence type="ECO:0000259" key="2">
    <source>
        <dbReference type="PROSITE" id="PS50206"/>
    </source>
</evidence>
<keyword evidence="1" id="KW-0472">Membrane</keyword>
<dbReference type="SUPFAM" id="SSF52821">
    <property type="entry name" value="Rhodanese/Cell cycle control phosphatase"/>
    <property type="match status" value="1"/>
</dbReference>
<feature type="domain" description="Rhodanese" evidence="2">
    <location>
        <begin position="19"/>
        <end position="109"/>
    </location>
</feature>
<sequence>MTTPPTPVTRLTIDELHPRLGRLTVVDVRSPGEYAAGHIPGAHNVPLDLLHLAVPALRAAAGRGAVTVVCASGNRSATACDRLAAAGVAAAMLVGGTAAWAAEGHPLDRPTGARGTWAMDRQVRLAAGSLVLAGLLADRVLPGARWLSAAVGGGLAFSAVSNTCAMGNLLGRLPHNRPRSTAADLRGTLAALQG</sequence>
<reference evidence="4" key="1">
    <citation type="journal article" date="2019" name="Int. J. Syst. Evol. Microbiol.">
        <title>The Global Catalogue of Microorganisms (GCM) 10K type strain sequencing project: providing services to taxonomists for standard genome sequencing and annotation.</title>
        <authorList>
            <consortium name="The Broad Institute Genomics Platform"/>
            <consortium name="The Broad Institute Genome Sequencing Center for Infectious Disease"/>
            <person name="Wu L."/>
            <person name="Ma J."/>
        </authorList>
    </citation>
    <scope>NUCLEOTIDE SEQUENCE [LARGE SCALE GENOMIC DNA]</scope>
    <source>
        <strain evidence="4">CGMCC 1.12859</strain>
    </source>
</reference>
<gene>
    <name evidence="3" type="ORF">ACFQMG_33895</name>
</gene>
<feature type="transmembrane region" description="Helical" evidence="1">
    <location>
        <begin position="83"/>
        <end position="102"/>
    </location>
</feature>
<dbReference type="InterPro" id="IPR052367">
    <property type="entry name" value="Thiosulfate_ST/Rhodanese-like"/>
</dbReference>
<dbReference type="InterPro" id="IPR001763">
    <property type="entry name" value="Rhodanese-like_dom"/>
</dbReference>
<dbReference type="RefSeq" id="WP_380232813.1">
    <property type="nucleotide sequence ID" value="NZ_JBHSVH010000002.1"/>
</dbReference>
<dbReference type="InterPro" id="IPR021309">
    <property type="entry name" value="YgaP-like_TM"/>
</dbReference>
<dbReference type="Gene3D" id="6.10.140.1340">
    <property type="match status" value="1"/>
</dbReference>
<dbReference type="SMART" id="SM00450">
    <property type="entry name" value="RHOD"/>
    <property type="match status" value="1"/>
</dbReference>
<evidence type="ECO:0000313" key="3">
    <source>
        <dbReference type="EMBL" id="MFC7184555.1"/>
    </source>
</evidence>
<dbReference type="Proteomes" id="UP001596435">
    <property type="component" value="Unassembled WGS sequence"/>
</dbReference>
<dbReference type="Pfam" id="PF11127">
    <property type="entry name" value="YgaP-like_TM"/>
    <property type="match status" value="1"/>
</dbReference>
<name>A0ABW2G9C6_9ACTN</name>
<dbReference type="Gene3D" id="3.40.250.10">
    <property type="entry name" value="Rhodanese-like domain"/>
    <property type="match status" value="1"/>
</dbReference>